<dbReference type="SMART" id="SM00347">
    <property type="entry name" value="HTH_MARR"/>
    <property type="match status" value="1"/>
</dbReference>
<dbReference type="Gene3D" id="1.10.10.10">
    <property type="entry name" value="Winged helix-like DNA-binding domain superfamily/Winged helix DNA-binding domain"/>
    <property type="match status" value="1"/>
</dbReference>
<dbReference type="InterPro" id="IPR036390">
    <property type="entry name" value="WH_DNA-bd_sf"/>
</dbReference>
<dbReference type="Proteomes" id="UP000295351">
    <property type="component" value="Unassembled WGS sequence"/>
</dbReference>
<keyword evidence="1" id="KW-0805">Transcription regulation</keyword>
<dbReference type="Pfam" id="PF01047">
    <property type="entry name" value="MarR"/>
    <property type="match status" value="1"/>
</dbReference>
<evidence type="ECO:0000256" key="3">
    <source>
        <dbReference type="ARBA" id="ARBA00023163"/>
    </source>
</evidence>
<keyword evidence="2" id="KW-0238">DNA-binding</keyword>
<accession>A0A4R2CUR3</accession>
<dbReference type="PANTHER" id="PTHR33164:SF64">
    <property type="entry name" value="TRANSCRIPTIONAL REGULATOR SLYA"/>
    <property type="match status" value="1"/>
</dbReference>
<comment type="caution">
    <text evidence="5">The sequence shown here is derived from an EMBL/GenBank/DDBJ whole genome shotgun (WGS) entry which is preliminary data.</text>
</comment>
<dbReference type="PROSITE" id="PS50995">
    <property type="entry name" value="HTH_MARR_2"/>
    <property type="match status" value="1"/>
</dbReference>
<name>A0A4R2CUR3_SHIGR</name>
<dbReference type="EMBL" id="SLVX01000007">
    <property type="protein sequence ID" value="TCN45187.1"/>
    <property type="molecule type" value="Genomic_DNA"/>
</dbReference>
<protein>
    <submittedName>
        <fullName evidence="5">MarR family transcriptional regulator</fullName>
    </submittedName>
</protein>
<proteinExistence type="predicted"/>
<gene>
    <name evidence="5" type="ORF">EV665_10716</name>
</gene>
<dbReference type="InterPro" id="IPR036388">
    <property type="entry name" value="WH-like_DNA-bd_sf"/>
</dbReference>
<dbReference type="RefSeq" id="WP_133034449.1">
    <property type="nucleotide sequence ID" value="NZ_BAABEI010000012.1"/>
</dbReference>
<keyword evidence="6" id="KW-1185">Reference proteome</keyword>
<dbReference type="AlphaFoldDB" id="A0A4R2CUR3"/>
<evidence type="ECO:0000313" key="6">
    <source>
        <dbReference type="Proteomes" id="UP000295351"/>
    </source>
</evidence>
<dbReference type="InterPro" id="IPR039422">
    <property type="entry name" value="MarR/SlyA-like"/>
</dbReference>
<evidence type="ECO:0000256" key="1">
    <source>
        <dbReference type="ARBA" id="ARBA00023015"/>
    </source>
</evidence>
<reference evidence="5 6" key="1">
    <citation type="submission" date="2019-03" db="EMBL/GenBank/DDBJ databases">
        <title>Genomic Encyclopedia of Type Strains, Phase IV (KMG-IV): sequencing the most valuable type-strain genomes for metagenomic binning, comparative biology and taxonomic classification.</title>
        <authorList>
            <person name="Goeker M."/>
        </authorList>
    </citation>
    <scope>NUCLEOTIDE SEQUENCE [LARGE SCALE GENOMIC DNA]</scope>
    <source>
        <strain evidence="5 6">DSM 18401</strain>
    </source>
</reference>
<keyword evidence="3" id="KW-0804">Transcription</keyword>
<dbReference type="GO" id="GO:0003700">
    <property type="term" value="F:DNA-binding transcription factor activity"/>
    <property type="evidence" value="ECO:0007669"/>
    <property type="project" value="InterPro"/>
</dbReference>
<dbReference type="InterPro" id="IPR000835">
    <property type="entry name" value="HTH_MarR-typ"/>
</dbReference>
<evidence type="ECO:0000259" key="4">
    <source>
        <dbReference type="PROSITE" id="PS50995"/>
    </source>
</evidence>
<evidence type="ECO:0000313" key="5">
    <source>
        <dbReference type="EMBL" id="TCN45187.1"/>
    </source>
</evidence>
<evidence type="ECO:0000256" key="2">
    <source>
        <dbReference type="ARBA" id="ARBA00023125"/>
    </source>
</evidence>
<feature type="domain" description="HTH marR-type" evidence="4">
    <location>
        <begin position="7"/>
        <end position="141"/>
    </location>
</feature>
<dbReference type="SUPFAM" id="SSF46785">
    <property type="entry name" value="Winged helix' DNA-binding domain"/>
    <property type="match status" value="1"/>
</dbReference>
<sequence length="161" mass="17649">MSSRPDPDALGFVLIDVARMLRSAFERRIATAGLGLTPGEARTLVRIATLEGSRQLDIAQRMGIEPMTLSTYLDRLQSLGFIERRPDPADRRAKLIFTTPAAGALIASIRTEQVELMEHVTSGIGPEELELIRDRLKRLRANLCALEEDSAAPALAKDAGR</sequence>
<dbReference type="GO" id="GO:0006950">
    <property type="term" value="P:response to stress"/>
    <property type="evidence" value="ECO:0007669"/>
    <property type="project" value="TreeGrafter"/>
</dbReference>
<organism evidence="5 6">
    <name type="scientific">Shinella granuli</name>
    <dbReference type="NCBI Taxonomy" id="323621"/>
    <lineage>
        <taxon>Bacteria</taxon>
        <taxon>Pseudomonadati</taxon>
        <taxon>Pseudomonadota</taxon>
        <taxon>Alphaproteobacteria</taxon>
        <taxon>Hyphomicrobiales</taxon>
        <taxon>Rhizobiaceae</taxon>
        <taxon>Shinella</taxon>
    </lineage>
</organism>
<dbReference type="PANTHER" id="PTHR33164">
    <property type="entry name" value="TRANSCRIPTIONAL REGULATOR, MARR FAMILY"/>
    <property type="match status" value="1"/>
</dbReference>
<dbReference type="PRINTS" id="PR00598">
    <property type="entry name" value="HTHMARR"/>
</dbReference>
<dbReference type="GO" id="GO:0003677">
    <property type="term" value="F:DNA binding"/>
    <property type="evidence" value="ECO:0007669"/>
    <property type="project" value="UniProtKB-KW"/>
</dbReference>